<comment type="caution">
    <text evidence="6">The sequence shown here is derived from an EMBL/GenBank/DDBJ whole genome shotgun (WGS) entry which is preliminary data.</text>
</comment>
<dbReference type="CDD" id="cd00082">
    <property type="entry name" value="HisKA"/>
    <property type="match status" value="1"/>
</dbReference>
<dbReference type="PRINTS" id="PR00344">
    <property type="entry name" value="BCTRLSENSOR"/>
</dbReference>
<evidence type="ECO:0000256" key="4">
    <source>
        <dbReference type="SAM" id="Phobius"/>
    </source>
</evidence>
<dbReference type="PANTHER" id="PTHR43547:SF2">
    <property type="entry name" value="HYBRID SIGNAL TRANSDUCTION HISTIDINE KINASE C"/>
    <property type="match status" value="1"/>
</dbReference>
<dbReference type="SUPFAM" id="SSF47384">
    <property type="entry name" value="Homodimeric domain of signal transducing histidine kinase"/>
    <property type="match status" value="1"/>
</dbReference>
<dbReference type="Gene3D" id="3.30.565.10">
    <property type="entry name" value="Histidine kinase-like ATPase, C-terminal domain"/>
    <property type="match status" value="1"/>
</dbReference>
<dbReference type="InterPro" id="IPR003661">
    <property type="entry name" value="HisK_dim/P_dom"/>
</dbReference>
<dbReference type="PROSITE" id="PS50109">
    <property type="entry name" value="HIS_KIN"/>
    <property type="match status" value="1"/>
</dbReference>
<evidence type="ECO:0000313" key="6">
    <source>
        <dbReference type="EMBL" id="OUS00174.1"/>
    </source>
</evidence>
<dbReference type="EC" id="2.7.13.3" evidence="2"/>
<evidence type="ECO:0000256" key="2">
    <source>
        <dbReference type="ARBA" id="ARBA00012438"/>
    </source>
</evidence>
<keyword evidence="3" id="KW-0597">Phosphoprotein</keyword>
<dbReference type="Pfam" id="PF02518">
    <property type="entry name" value="HATPase_c"/>
    <property type="match status" value="1"/>
</dbReference>
<dbReference type="InterPro" id="IPR004358">
    <property type="entry name" value="Sig_transdc_His_kin-like_C"/>
</dbReference>
<feature type="domain" description="Histidine kinase" evidence="5">
    <location>
        <begin position="207"/>
        <end position="419"/>
    </location>
</feature>
<protein>
    <recommendedName>
        <fullName evidence="2">histidine kinase</fullName>
        <ecNumber evidence="2">2.7.13.3</ecNumber>
    </recommendedName>
</protein>
<accession>A0A1Y5FIK9</accession>
<organism evidence="6 7">
    <name type="scientific">Halobacteriovorax marinus</name>
    <dbReference type="NCBI Taxonomy" id="97084"/>
    <lineage>
        <taxon>Bacteria</taxon>
        <taxon>Pseudomonadati</taxon>
        <taxon>Bdellovibrionota</taxon>
        <taxon>Bacteriovoracia</taxon>
        <taxon>Bacteriovoracales</taxon>
        <taxon>Halobacteriovoraceae</taxon>
        <taxon>Halobacteriovorax</taxon>
    </lineage>
</organism>
<evidence type="ECO:0000313" key="7">
    <source>
        <dbReference type="Proteomes" id="UP000196531"/>
    </source>
</evidence>
<evidence type="ECO:0000256" key="3">
    <source>
        <dbReference type="ARBA" id="ARBA00022553"/>
    </source>
</evidence>
<dbReference type="SUPFAM" id="SSF55874">
    <property type="entry name" value="ATPase domain of HSP90 chaperone/DNA topoisomerase II/histidine kinase"/>
    <property type="match status" value="1"/>
</dbReference>
<keyword evidence="4" id="KW-0812">Transmembrane</keyword>
<evidence type="ECO:0000256" key="1">
    <source>
        <dbReference type="ARBA" id="ARBA00000085"/>
    </source>
</evidence>
<dbReference type="InterPro" id="IPR036097">
    <property type="entry name" value="HisK_dim/P_sf"/>
</dbReference>
<reference evidence="7" key="1">
    <citation type="journal article" date="2017" name="Proc. Natl. Acad. Sci. U.S.A.">
        <title>Simulation of Deepwater Horizon oil plume reveals substrate specialization within a complex community of hydrocarbon-degraders.</title>
        <authorList>
            <person name="Hu P."/>
            <person name="Dubinsky E.A."/>
            <person name="Probst A.J."/>
            <person name="Wang J."/>
            <person name="Sieber C.M.K."/>
            <person name="Tom L.M."/>
            <person name="Gardinali P."/>
            <person name="Banfield J.F."/>
            <person name="Atlas R.M."/>
            <person name="Andersen G.L."/>
        </authorList>
    </citation>
    <scope>NUCLEOTIDE SEQUENCE [LARGE SCALE GENOMIC DNA]</scope>
</reference>
<dbReference type="Proteomes" id="UP000196531">
    <property type="component" value="Unassembled WGS sequence"/>
</dbReference>
<keyword evidence="4" id="KW-1133">Transmembrane helix</keyword>
<feature type="transmembrane region" description="Helical" evidence="4">
    <location>
        <begin position="153"/>
        <end position="177"/>
    </location>
</feature>
<dbReference type="AlphaFoldDB" id="A0A1Y5FIK9"/>
<dbReference type="InterPro" id="IPR005467">
    <property type="entry name" value="His_kinase_dom"/>
</dbReference>
<dbReference type="EMBL" id="MAAO01000002">
    <property type="protein sequence ID" value="OUS00174.1"/>
    <property type="molecule type" value="Genomic_DNA"/>
</dbReference>
<dbReference type="PANTHER" id="PTHR43547">
    <property type="entry name" value="TWO-COMPONENT HISTIDINE KINASE"/>
    <property type="match status" value="1"/>
</dbReference>
<evidence type="ECO:0000259" key="5">
    <source>
        <dbReference type="PROSITE" id="PS50109"/>
    </source>
</evidence>
<gene>
    <name evidence="6" type="ORF">A9Q84_03045</name>
</gene>
<sequence length="665" mass="75127">MNVKHRELKKTLRGTIIIPYFVLGFILVITVLVSFFFLYAPKFQSTNDQMLSLLKNNESFIAEEIFMEQTSALQKRFENISEKLLSINPQVDICIKVVSTNNGDKKLIENCTKENIQISYEFYNDIRLGDSLMGQLYFGISQPSIINSPILKFFIMTFIIGFVLALFTAFAVSSILYKRILLPMIQKTIDAEKKTELYKEMNIFSSQVAHDIRSPLAALNMTLAGISQLPEPSRIMLKGAINRIQDIANNLLLKKGENTKSVNKNATYLLAPIIEGIISEKRTQLRSNMKISISANFLDSYGLFGVIDQSHLKRILSNLLDNSIEAINQSSGQISIILQKESNTSTITIRDNGPGITSAVLEKLESVGGTYGKEENAASGSGLGLNHAKKYIKSWGGQLRIHSQIGKGTDVTITLPMVKTPKWYVPKIMLSPKVNIVILDDDATIHQIWENRFGKMDLSQHDISIIHYSNPRDFDNYFKNESIQNTIFLCDYELIGYSESGLDLIKKYNIQEHSYLVTSSFEEEKIKFECDTLKIGLIPKSMAEIVPIEIKIPTEKSQNIDLIHLDDDSLTRLVWTTVANKKGKKILSLSNENLFRKSLLGVSKDTPLYIDSYLGEDLKRGEEIASDLFDEGFENIFLSTGLEKETFPHMPWIKEIIGKEPPINL</sequence>
<comment type="catalytic activity">
    <reaction evidence="1">
        <text>ATP + protein L-histidine = ADP + protein N-phospho-L-histidine.</text>
        <dbReference type="EC" id="2.7.13.3"/>
    </reaction>
</comment>
<proteinExistence type="predicted"/>
<name>A0A1Y5FIK9_9BACT</name>
<dbReference type="InterPro" id="IPR036890">
    <property type="entry name" value="HATPase_C_sf"/>
</dbReference>
<keyword evidence="4" id="KW-0472">Membrane</keyword>
<dbReference type="GO" id="GO:0000155">
    <property type="term" value="F:phosphorelay sensor kinase activity"/>
    <property type="evidence" value="ECO:0007669"/>
    <property type="project" value="InterPro"/>
</dbReference>
<feature type="transmembrane region" description="Helical" evidence="4">
    <location>
        <begin position="20"/>
        <end position="40"/>
    </location>
</feature>
<dbReference type="InterPro" id="IPR003594">
    <property type="entry name" value="HATPase_dom"/>
</dbReference>
<dbReference type="SMART" id="SM00387">
    <property type="entry name" value="HATPase_c"/>
    <property type="match status" value="1"/>
</dbReference>